<keyword evidence="3" id="KW-1185">Reference proteome</keyword>
<accession>A0ABQ5GLK4</accession>
<gene>
    <name evidence="2" type="ORF">Tco_1043275</name>
</gene>
<protein>
    <submittedName>
        <fullName evidence="2">Uncharacterized protein</fullName>
    </submittedName>
</protein>
<evidence type="ECO:0000313" key="3">
    <source>
        <dbReference type="Proteomes" id="UP001151760"/>
    </source>
</evidence>
<reference evidence="2" key="2">
    <citation type="submission" date="2022-01" db="EMBL/GenBank/DDBJ databases">
        <authorList>
            <person name="Yamashiro T."/>
            <person name="Shiraishi A."/>
            <person name="Satake H."/>
            <person name="Nakayama K."/>
        </authorList>
    </citation>
    <scope>NUCLEOTIDE SEQUENCE</scope>
</reference>
<feature type="region of interest" description="Disordered" evidence="1">
    <location>
        <begin position="54"/>
        <end position="76"/>
    </location>
</feature>
<comment type="caution">
    <text evidence="2">The sequence shown here is derived from an EMBL/GenBank/DDBJ whole genome shotgun (WGS) entry which is preliminary data.</text>
</comment>
<organism evidence="2 3">
    <name type="scientific">Tanacetum coccineum</name>
    <dbReference type="NCBI Taxonomy" id="301880"/>
    <lineage>
        <taxon>Eukaryota</taxon>
        <taxon>Viridiplantae</taxon>
        <taxon>Streptophyta</taxon>
        <taxon>Embryophyta</taxon>
        <taxon>Tracheophyta</taxon>
        <taxon>Spermatophyta</taxon>
        <taxon>Magnoliopsida</taxon>
        <taxon>eudicotyledons</taxon>
        <taxon>Gunneridae</taxon>
        <taxon>Pentapetalae</taxon>
        <taxon>asterids</taxon>
        <taxon>campanulids</taxon>
        <taxon>Asterales</taxon>
        <taxon>Asteraceae</taxon>
        <taxon>Asteroideae</taxon>
        <taxon>Anthemideae</taxon>
        <taxon>Anthemidinae</taxon>
        <taxon>Tanacetum</taxon>
    </lineage>
</organism>
<name>A0ABQ5GLK4_9ASTR</name>
<evidence type="ECO:0000313" key="2">
    <source>
        <dbReference type="EMBL" id="GJT76550.1"/>
    </source>
</evidence>
<dbReference type="EMBL" id="BQNB010018634">
    <property type="protein sequence ID" value="GJT76550.1"/>
    <property type="molecule type" value="Genomic_DNA"/>
</dbReference>
<evidence type="ECO:0000256" key="1">
    <source>
        <dbReference type="SAM" id="MobiDB-lite"/>
    </source>
</evidence>
<sequence>MIDLRGSFFVEFKENIHAANIQGPTGRVTRARATALGVLRGLLPLHLVLKQDQNQALQPKTKRASSDSKSAADVGPAVEAKRRVVLKDISNNPFNGSGIKVVNGVKAHITKYTAKKDERVAPAIRVSLDSEENKKTTGMMDSISLGLQDVTLVIRVMHL</sequence>
<proteinExistence type="predicted"/>
<dbReference type="Proteomes" id="UP001151760">
    <property type="component" value="Unassembled WGS sequence"/>
</dbReference>
<reference evidence="2" key="1">
    <citation type="journal article" date="2022" name="Int. J. Mol. Sci.">
        <title>Draft Genome of Tanacetum Coccineum: Genomic Comparison of Closely Related Tanacetum-Family Plants.</title>
        <authorList>
            <person name="Yamashiro T."/>
            <person name="Shiraishi A."/>
            <person name="Nakayama K."/>
            <person name="Satake H."/>
        </authorList>
    </citation>
    <scope>NUCLEOTIDE SEQUENCE</scope>
</reference>